<accession>A0A830HJX0</accession>
<reference evidence="3" key="1">
    <citation type="submission" date="2020-10" db="EMBL/GenBank/DDBJ databases">
        <title>Unveiling of a novel bifunctional photoreceptor, Dualchrome1, isolated from a cosmopolitan green alga.</title>
        <authorList>
            <person name="Suzuki S."/>
            <person name="Kawachi M."/>
        </authorList>
    </citation>
    <scope>NUCLEOTIDE SEQUENCE</scope>
    <source>
        <strain evidence="3">NIES 2893</strain>
    </source>
</reference>
<sequence length="745" mass="81363">MSSSHQHQLTRKLTAHTGVFTAETYQGSHLPPSAFQRTMMLKNNNNANIANRGSTNHHGLSGSSSSSRPYTPEAERLLAQLCGTDSPMYNLPRHFTPPVPRPSTSLGLTSVPKTTASLNATPVTKTKTQNRRAASARRRGDETNAPRPATPQANDGLAASVQAYAAREGAGALQVEHLERLREGAYLTVPDDGEYARRPVKASTSGDDIGRPLPLSSTLRSLTHEKSDTRNADAARIGVPPRLGDWLNSWERRFTPTPKSEGRRRKPRHGAAAAAVQVREWSEARLNQLDADVADMEYMAYRPIDDELSAVSMELAEDPGPAMSSLDGSDMALANTMPSETAVFDRSVLTEETRQRHEVTAAALQQSWSNLQTIHGRKKIATTQGFESLKRYAELAGANRATAGGASGLAMLDAIIAERRRLIAATLAELDMPNRSTSAGDGRTRPVPPHLAARIESIEEAREAKDVLEAAGMDNGTLRITDGRDEAVGAPIMSREISTMRASIEQPHPGAFDAERIDECIGALHTAQLAVARRAPELARSTAAAIHEMCRCLEDLSHYCARTEGDGSPHMAVLRCAVDSLGDATMERDDVRKKKDDAMERVATLEEEAEASRSRERELNDRVHTLEKHNAELERESEKTAIRLKRAEEHVAELSRGKTTAQLKAEIEDLQDALRQASRRGKIPLSEMTDRELELYNARTKMMQCATGEGQCADPRAIPPPPLPPPPVEKKGKKKRGTSGRKGKK</sequence>
<feature type="region of interest" description="Disordered" evidence="2">
    <location>
        <begin position="95"/>
        <end position="155"/>
    </location>
</feature>
<feature type="compositionally biased region" description="Basic residues" evidence="2">
    <location>
        <begin position="128"/>
        <end position="137"/>
    </location>
</feature>
<evidence type="ECO:0000313" key="3">
    <source>
        <dbReference type="EMBL" id="GHP07666.1"/>
    </source>
</evidence>
<feature type="region of interest" description="Disordered" evidence="2">
    <location>
        <begin position="48"/>
        <end position="71"/>
    </location>
</feature>
<keyword evidence="4" id="KW-1185">Reference proteome</keyword>
<protein>
    <submittedName>
        <fullName evidence="3">Uncharacterized protein</fullName>
    </submittedName>
</protein>
<name>A0A830HJX0_9CHLO</name>
<dbReference type="Proteomes" id="UP000660262">
    <property type="component" value="Unassembled WGS sequence"/>
</dbReference>
<evidence type="ECO:0000256" key="1">
    <source>
        <dbReference type="SAM" id="Coils"/>
    </source>
</evidence>
<feature type="coiled-coil region" evidence="1">
    <location>
        <begin position="588"/>
        <end position="680"/>
    </location>
</feature>
<feature type="compositionally biased region" description="Basic residues" evidence="2">
    <location>
        <begin position="731"/>
        <end position="745"/>
    </location>
</feature>
<gene>
    <name evidence="3" type="ORF">PPROV_000640800</name>
</gene>
<feature type="region of interest" description="Disordered" evidence="2">
    <location>
        <begin position="706"/>
        <end position="745"/>
    </location>
</feature>
<feature type="compositionally biased region" description="Polar residues" evidence="2">
    <location>
        <begin position="102"/>
        <end position="127"/>
    </location>
</feature>
<comment type="caution">
    <text evidence="3">The sequence shown here is derived from an EMBL/GenBank/DDBJ whole genome shotgun (WGS) entry which is preliminary data.</text>
</comment>
<organism evidence="3 4">
    <name type="scientific">Pycnococcus provasolii</name>
    <dbReference type="NCBI Taxonomy" id="41880"/>
    <lineage>
        <taxon>Eukaryota</taxon>
        <taxon>Viridiplantae</taxon>
        <taxon>Chlorophyta</taxon>
        <taxon>Pseudoscourfieldiophyceae</taxon>
        <taxon>Pseudoscourfieldiales</taxon>
        <taxon>Pycnococcaceae</taxon>
        <taxon>Pycnococcus</taxon>
    </lineage>
</organism>
<proteinExistence type="predicted"/>
<evidence type="ECO:0000313" key="4">
    <source>
        <dbReference type="Proteomes" id="UP000660262"/>
    </source>
</evidence>
<keyword evidence="1" id="KW-0175">Coiled coil</keyword>
<feature type="compositionally biased region" description="Pro residues" evidence="2">
    <location>
        <begin position="717"/>
        <end position="727"/>
    </location>
</feature>
<dbReference type="AlphaFoldDB" id="A0A830HJX0"/>
<evidence type="ECO:0000256" key="2">
    <source>
        <dbReference type="SAM" id="MobiDB-lite"/>
    </source>
</evidence>
<dbReference type="EMBL" id="BNJQ01000017">
    <property type="protein sequence ID" value="GHP07666.1"/>
    <property type="molecule type" value="Genomic_DNA"/>
</dbReference>